<feature type="region of interest" description="Disordered" evidence="6">
    <location>
        <begin position="5003"/>
        <end position="5030"/>
    </location>
</feature>
<feature type="domain" description="Calx-beta" evidence="7">
    <location>
        <begin position="2402"/>
        <end position="2497"/>
    </location>
</feature>
<dbReference type="SUPFAM" id="SSF103647">
    <property type="entry name" value="TSP type-3 repeat"/>
    <property type="match status" value="1"/>
</dbReference>
<feature type="compositionally biased region" description="Polar residues" evidence="6">
    <location>
        <begin position="4780"/>
        <end position="4790"/>
    </location>
</feature>
<dbReference type="PANTHER" id="PTHR32305">
    <property type="match status" value="1"/>
</dbReference>
<dbReference type="eggNOG" id="COG3291">
    <property type="taxonomic scope" value="Bacteria"/>
</dbReference>
<accession>A3ZVF4</accession>
<name>A3ZVF4_9BACT</name>
<dbReference type="Gene3D" id="2.60.40.10">
    <property type="entry name" value="Immunoglobulins"/>
    <property type="match status" value="1"/>
</dbReference>
<keyword evidence="3" id="KW-0732">Signal</keyword>
<evidence type="ECO:0000259" key="7">
    <source>
        <dbReference type="SMART" id="SM00237"/>
    </source>
</evidence>
<feature type="domain" description="Calx-beta" evidence="7">
    <location>
        <begin position="3226"/>
        <end position="3326"/>
    </location>
</feature>
<dbReference type="InterPro" id="IPR003644">
    <property type="entry name" value="Calx_beta"/>
</dbReference>
<comment type="caution">
    <text evidence="8">The sequence shown here is derived from an EMBL/GenBank/DDBJ whole genome shotgun (WGS) entry which is preliminary data.</text>
</comment>
<feature type="region of interest" description="Disordered" evidence="6">
    <location>
        <begin position="4780"/>
        <end position="4801"/>
    </location>
</feature>
<evidence type="ECO:0000256" key="5">
    <source>
        <dbReference type="ARBA" id="ARBA00022837"/>
    </source>
</evidence>
<dbReference type="HOGENOM" id="CLU_223007_0_0_0"/>
<dbReference type="GO" id="GO:0005509">
    <property type="term" value="F:calcium ion binding"/>
    <property type="evidence" value="ECO:0007669"/>
    <property type="project" value="InterPro"/>
</dbReference>
<dbReference type="eggNOG" id="COG2834">
    <property type="taxonomic scope" value="Bacteria"/>
</dbReference>
<dbReference type="InterPro" id="IPR031325">
    <property type="entry name" value="RHS_repeat"/>
</dbReference>
<feature type="domain" description="Calx-beta" evidence="7">
    <location>
        <begin position="1563"/>
        <end position="1658"/>
    </location>
</feature>
<keyword evidence="2" id="KW-0964">Secreted</keyword>
<dbReference type="eggNOG" id="COG4932">
    <property type="taxonomic scope" value="Bacteria"/>
</dbReference>
<dbReference type="InterPro" id="IPR013783">
    <property type="entry name" value="Ig-like_fold"/>
</dbReference>
<feature type="domain" description="Calx-beta" evidence="7">
    <location>
        <begin position="2654"/>
        <end position="2754"/>
    </location>
</feature>
<reference evidence="8 9" key="1">
    <citation type="submission" date="2006-02" db="EMBL/GenBank/DDBJ databases">
        <authorList>
            <person name="Amann R."/>
            <person name="Ferriera S."/>
            <person name="Johnson J."/>
            <person name="Kravitz S."/>
            <person name="Halpern A."/>
            <person name="Remington K."/>
            <person name="Beeson K."/>
            <person name="Tran B."/>
            <person name="Rogers Y.-H."/>
            <person name="Friedman R."/>
            <person name="Venter J.C."/>
        </authorList>
    </citation>
    <scope>NUCLEOTIDE SEQUENCE [LARGE SCALE GENOMIC DNA]</scope>
    <source>
        <strain evidence="8 9">DSM 3645</strain>
    </source>
</reference>
<dbReference type="GO" id="GO:0016020">
    <property type="term" value="C:membrane"/>
    <property type="evidence" value="ECO:0007669"/>
    <property type="project" value="InterPro"/>
</dbReference>
<evidence type="ECO:0000256" key="4">
    <source>
        <dbReference type="ARBA" id="ARBA00022737"/>
    </source>
</evidence>
<feature type="domain" description="Calx-beta" evidence="7">
    <location>
        <begin position="1986"/>
        <end position="2081"/>
    </location>
</feature>
<dbReference type="InterPro" id="IPR056823">
    <property type="entry name" value="TEN-like_YD-shell"/>
</dbReference>
<dbReference type="Gene3D" id="2.180.10.10">
    <property type="entry name" value="RHS repeat-associated core"/>
    <property type="match status" value="8"/>
</dbReference>
<dbReference type="GO" id="GO:0007154">
    <property type="term" value="P:cell communication"/>
    <property type="evidence" value="ECO:0007669"/>
    <property type="project" value="InterPro"/>
</dbReference>
<dbReference type="SUPFAM" id="SSF117074">
    <property type="entry name" value="Hypothetical protein PA1324"/>
    <property type="match status" value="1"/>
</dbReference>
<dbReference type="eggNOG" id="COG2730">
    <property type="taxonomic scope" value="Bacteria"/>
</dbReference>
<dbReference type="NCBIfam" id="TIGR01643">
    <property type="entry name" value="YD_repeat_2x"/>
    <property type="match status" value="16"/>
</dbReference>
<dbReference type="eggNOG" id="COG2931">
    <property type="taxonomic scope" value="Bacteria"/>
</dbReference>
<proteinExistence type="predicted"/>
<evidence type="ECO:0000256" key="1">
    <source>
        <dbReference type="ARBA" id="ARBA00004613"/>
    </source>
</evidence>
<dbReference type="NCBIfam" id="TIGR03696">
    <property type="entry name" value="Rhs_assc_core"/>
    <property type="match status" value="1"/>
</dbReference>
<dbReference type="GO" id="GO:0005576">
    <property type="term" value="C:extracellular region"/>
    <property type="evidence" value="ECO:0007669"/>
    <property type="project" value="UniProtKB-SubCell"/>
</dbReference>
<dbReference type="PANTHER" id="PTHR32305:SF15">
    <property type="entry name" value="PROTEIN RHSA-RELATED"/>
    <property type="match status" value="1"/>
</dbReference>
<feature type="domain" description="Calx-beta" evidence="7">
    <location>
        <begin position="3484"/>
        <end position="3584"/>
    </location>
</feature>
<dbReference type="Pfam" id="PF03160">
    <property type="entry name" value="Calx-beta"/>
    <property type="match status" value="7"/>
</dbReference>
<dbReference type="InterPro" id="IPR006530">
    <property type="entry name" value="YD"/>
</dbReference>
<evidence type="ECO:0000256" key="2">
    <source>
        <dbReference type="ARBA" id="ARBA00022525"/>
    </source>
</evidence>
<dbReference type="Gene3D" id="2.60.120.380">
    <property type="match status" value="18"/>
</dbReference>
<evidence type="ECO:0000313" key="8">
    <source>
        <dbReference type="EMBL" id="EAQ79300.1"/>
    </source>
</evidence>
<dbReference type="InterPro" id="IPR038081">
    <property type="entry name" value="CalX-like_sf"/>
</dbReference>
<evidence type="ECO:0000256" key="6">
    <source>
        <dbReference type="SAM" id="MobiDB-lite"/>
    </source>
</evidence>
<dbReference type="Pfam" id="PF17210">
    <property type="entry name" value="SdrD_B"/>
    <property type="match status" value="1"/>
</dbReference>
<dbReference type="RefSeq" id="WP_002654085.1">
    <property type="nucleotide sequence ID" value="NZ_CH672377.1"/>
</dbReference>
<dbReference type="InterPro" id="IPR050708">
    <property type="entry name" value="T6SS_VgrG/RHS"/>
</dbReference>
<sequence length="6110" mass="650680">MRRSIFTWTETLKKLGLKWKKQRLPKARINTRSHRHEQLEVRQLLAADLVSVEDNDSILTAQTAAFVVDTQYVIEGSVGDGTFASSDVDFYKVSLSAGQTFSVDLDANYLDDGTNLSWLDSYIRLFDSSGNQVAVDDNGESENDFYSYLDSYLSFTAVTSGDFYIGVSGYGNSGYDPATSGSGSSGSSGDYILQLLATDPIPPDAYGDQISTAESVSLTPSVLTEINGEVGDGAFESKDVDLFEVTLAAGERLSIDIDANYLDNGSNLSNLNSYLRVFNASGSQLAASNYGAGDNDFYSTGNDGYLSFLAPSAGTYYIGVSSYYNRYYSATVAGSGSTSTNSAATGDYRLQLFTEGAPTADAEGDDLTTAQTVSLTENVLTEIDAEIGDGLFPGKDIDLFQVTLQQGQALTIDIDANYLDTGGGWYSDLNSYLRLFDASGNELAENNYGYSANDYSGYNDSYLTFVAPTTGTFYIGVSSQYNPSYDPTTAGSGNDYTSYNSHGEYRLQLLASEPLPADSAGEELLGAQTVTLTENVTTEIDATIGDGWYQSADVDLYAVTLDAGDRLLVDIDANYLDDGTPDSSLNSYLRIFNASGSQISFNDNATSDSDDSSGSDSYLLFVAPSSGTFYIGVSSYYNRYYDSNSLGSGATSTSSSATGDYRLQLTDIGPPSPDSAGDDISSAQTVALTEDVSVEIDAEIGDGLYYSADVDMYAVTMTQGQRLAIDIDATRLDDGTWYSSLNSYLRLFDASGNSLLANDNDRSLNDYYDVGSDGYLWFVAPSAGTFYIGVSSYYNRYYDATTEGSGGTSTSTAAEGEYKLQLLLAPALPPDNPGEDIASAQTISLTPEVQVELDGSIGDGTYGSADVDLYAVTLAAGQTIRIDVDAVKLDGDGSSLSSLNSYVRMFDASGTQLSSNNNGTSSNDYSSSADSYLEFTAFSGGTYYIGVSSYYNRNYDPTTAGSGQTSTNAAAIGDYKLQLLAETPPEPDSAGEELSTAEVLELDPFVPVEIDAEIGDGAYFTSDVDLYAVTLTVGQTVTFDLDAYWDDEGNTISSLNGYLRLFDSAGNQLKSNSSGHSDNDHSQYYWGYHYFNYQDSFLTFTATAAGTYYLGVSSDYNTNYDPETTGTGQASSYTQASGAYKLQVLADGPAITVDDVSVGEDSSTVTFTVRLNPLSDETVTVDYATADGTALAGSDYTAISGTLTFAPGTATQTVTVAIADDGILEDPESFTLQLSNISSNATLLDSEATATIADAAGDELSRALDVSLTPEVQVELEGSIGDGTYGSADVDLYAVTLAAGQTIRIDVDAVKLDGDGSSLSSLNSYVRMFDASGTQLSYNNNGTSSNDYSSSADSYLEFTAFNGGTYYIGVSSYYGRNYDPTVAGSGQASTNAAAIGDYKLQLLAETPPAPDSAGEELSTAQVVELDPFVPVEIDATIGDGAYFTSDVDFYAVTLFEGQTVTFDIDAYWDDEGNTISSLNSYLRLFDSAGNQLQSNSSSHSDNDHSEYYWGYHYFNYQDSFLTFTALTAGTYYLGVSSDYNTNYDPEETGSGSTSTSNSASGAYKLQVLADGPALTVDDVFVGEDSSTVTFTVRLNPLSDETVTVDYATADGTALAGSDYTATSGTLTFAPGTATQTVTVAIADDGILEDPESFTLQLLNISSNATLLDSEATATIADAAGDELSRALDVSLTPEVAVELEGSIGDGTYGSADVDLYAVTLAAGQTIRIDIDALRLDGDGTALSSLNSYVRMFNSTGTQLSANDNGASPNDYSSSADSYLSFTAFSGGTYYIGVSSYYGRNYDPTTAGSGQTSTNAAAIGDYKLQLLTETPPTPDSAGEELSTAQVVELDPFVPVEIDAEIGDGAYFTSDVDLYAVTLTVGQTVTFDLDAYWDDEGNTISSLNGYLRLFDSAGNQLKSNSSGHSDNDYSQYYWGYHYFNYQDSFLTFTATTAGTYYLGVSSDYNTNYDPEATGSGQASSYTQASGAYKLQVLADGPALTVDDVFVGEDSSTVTFTVRLNPLSDETVTVDYATADGTALTGSDYTATSGTLTFAPGTATQTVTVTILDDGVLEDPESFTLQLSNISANATLLDSEATATIADAAGDELSRALDVSLTPEVAVELDGSIGDGTYGSADVDLYAVTLSAGQTIRIDVDAVKLDGDGTALSSLNSYVRMFNSTGTQLSANDNGASPNDYSSSADSYLSFTAFSGGTYYIGVSSYYGRNYDPTTAGSGQTSTSTAAVGAYKLQLLAETPPEPDSAGEELSTAEVLELDPFVPVEIDATIGDGAYFTSDVDFYAVTLFAGQTVTFDVDAYLLDSGTQLSPLDAHLRLFDAAGTLLLTNSYALSDNDNTGYNYRDPFLTFTATTAGTYYLGVSSAYNTSYDPEVTGSGQTSGYTESAGAYKLQVLADGPAITVDDVSVGEDSSTVTFTVRLNPLSDETVTIDYATADGTALAGSDYTTTSGTLTFAPGTATQTVTVAIADDGILEDPESFTLQLSNISANATLLDSEATATITPEPGDDFLSAQNVSITPGVTTELSGNIGDGSYGTADVDLYAVYLFEGQTLSIDIDAQQLDDGNQLSDLESYLRVFNDAGSQLRYSYDNLSPNDYASSDDAFISFLATTTGMYYIGVSSEYNRNYNSATLGSGQTSANADAIGDYKLQLTASERLLSVEDVKVGEDSSTVTFTVELDYASDEVVTVDFTTVDGTALAGSDYLTASGSLTFAAGTTSQVVTVTILDDGVLEDPESFTLQLSSPVGAALANSEATATIGDAAGDDLANALEIALTEGNWSTIDGEIGDGTYSASDVDIYQVTLEANHQLIIDIDAIYDDATGYVSGATLNSYIRIFDATGNQVTYNDNAQSDNDYQPSSGNDSYLSFVAITSGTYFIGVSSYYNHNYDPTSVNSGSTSSSSSAFGEYTLQLQDVGAVDPDALGEELTTAQEVELVDNQATELEAEIGDGHYLTTDVDLIKVTLAMGQTLTVDVDANYLDDGTTLSSLDSYLRIFDANGNQVAASNYGASTNDYSAGNDAYLSYVATAAGSYYIGISSNQNSNYDPTTIGSNTIAASTSVMGAYKLQLQTNTPPTPDVPGQSLASAQVVDLSDNQLHELTAEIGDSQYVSADADLYQVTLFQGQTLTIDTDANRLDDGSTLSSLKSYLRIFDDSGNQLLYNYNGTSGDDYSSSNDSYLEFIAPAAGIYYVGVSSEYNRNYNPVTGENGTYSSNSAALGQYKLQLQAKDRALTINDVQTGEDASTVTFTVTLNPTHSETVTVDYSTVDGTALAGSDYTATSGTLTFAPGVSTQTVTVTILDDGIVEDSESFSLLLSNAVNATIVDAEGIATIADAAGDVISRALEVTLAENVTVEVEGVIGDGTYGTADVDLYQVSLELGQDLLIDIDAYRDDSGNYLSPLNSFLRVFDASGNPLTSNNDASSENDYSTYSYGDSYLLFTAPAEGTYYIGVSSTYNQSYDVTAPGSGSSSTSSAAIGSYKLQLTAKGPMLRVADIVVDEDAGTATFTVTLHPADDETVTVDYATADGTAVAGSDYVATAGTLTFAAGETSKIVTVDILNDGIFENPESFTFSLSNAVHATIGDSAAVATIQSREIVSSIQGNVFADTNGAGTWDVGSEQGLENIEVHVIDLAGRILATTYTDAQGHYEFNLESWVRAPRIEVVAPQNMAPTSGAAGQGTPLSSNVSPISHQSAIIIDALASVDIGLVADSDGDGVADSLEAHYGLNVGTLDDRTADTDNDGLPDLVEQFDLGSDPTDSDTDGDGLSDLFENALAWDPDSVYAYADQDNDRLPDLLEWALFGSDVNNADADGDLLPDYEELVEFGSNPWLSDTDGDGVDDFIEFNLQFDPTSSDSDNDGTPDAEEQDAIDAIAGGSVPSGNVEEDEVRLRLTIGDNSGSHSERYKFFVGPSFVTNPVHGQVNSFNRTFGIDQTLEFRVEHVSSTLDNPDYDWDTNIAYIEGGGAIFYDPANIIPGYGDSGNYYWNQIVGQTGTLWTHQVKLSGPEPTDIFVANLDDDDDNGIPDYQDPKTDLADDDLIPVTLAAFDHLPVEASGYFTISASGGVKLWWNNNGTPEEISSGTQLDFREQHALYAEPLSAGEAVIEATFTLTDSTGLFTQLGELSDRITLTVAPNGPTAAEDSTTTEDEDPCNCDCSCSVGPPEKAPEPATGSKTNRQVSVDFKLSGYRPPGSIIAVDWYLDGGSTETIYYSTDELPQYGDVTVPFSHQFNVSEMGTGVYSYTATLRSDSFDAGLPSSTFTGQLTVSKQDSSLGNGGISDLGKITATANGAIIDLGDGDGKHFLANGDGTFSLADEPYSLLTQNSDGGYTLTNQADQTLEFDSNGRIQTLTEANGQTTTYSYADGDGDAVADEISEITNSFGETVAYSYTDGLLTSVTDIAGRVTSYTYDSENRIETVTSPDPDGLGALSPMVETYAYDSHGEIASVTAANGKTTQYIRDSHGNLTQKILPDGSSVYYDSYSSRGLASAGLGTIQNPAPLGQADDTWGSIVNGSGIVTYYATDSHGNITRTKDELGNITFYLRNAAGLVTKMIQPDPDGAGPLETPVYEYAYDSRGNLLTEILPDGSVRQWEYHATWNEPIKFTDANGNITLYAYDSNYALLLSETAIIGQIDDGNNLETDDLTTLYTYTSPPTIAFDPPQGLIASITEADGVVTEFEYDQYGNLTKTTYAVGTTDEAFTTATYDAAGNMLTETDELGNTTTYTYDSLDRVISITSSDPDGAGPLSATVISYAYNAFDLVAMETINGRTTSYTYDSDGRLSSITEEDPDDTGLLASPETSYTYDTDGNVLTVTDPLGNVTTYAYTDGLLTSVTGADPDDAGPLSAPVTSYTYNDNGQILTITDPLSRVTTYEYDNLGRQISVTYPDPDGGGALLSLSETTVYDLFGRVASRTDTAGVETSYTYDPEGNLLTETTPLGTTTYAYDELNRRVEIETADPDGGGALNALTTIYVYNAAGMLASVTTPVGTTTYAYDNRRRRTSVTQADPDGAGPQTAPVSSTTYDDAGNVLTETDALGNVTSYEYDALNRVVEITSPDPDGAGALTSPVTGYEYDEFGQLVSMTDPNGGVTTYVYDDLGRKIAEVSPDPDGGDALTAPEVSYAYDANGQLVSMTDPLGNETVYEYDNLGRQISVTLPDPDGVGAATSPVTTYVYDAAGQLSSMTDPLGRTTSYTYDALGRTLTETLPDPDDGGALTAPVTTYVYGADGRLASVEDAENQTVSYTYTASGQIATMTDPRGVTTYTYDALGRQLSITEPDPDDAGPLAAPVTTYVYNDDGQLESMSTLDGATSYEYDALGRTIKVTTPDPDGAGSLLAAWTVYSYDALGRTLSETDRLGHETSYDYDNLGRLILKTDAEGGETEYTYDANGNRLTLTDPEENTTTWTYDALNRMLTNTNELSDTRYYEYDSAGNLTEYIDRNGRVINYEYDNLQRRITENWLDGMSIVHTISYSYDAASQLIEASDSAATYTFIYDNLGRNTSTEHDLAALGFDVVIDEAYDALNRRISLAVEIDGSDDLESEYAYDYLNRMTQVTQAGQVGGNTVAEKRVDFTYDAEDKYQFTSITRYADLAGTETVATSTYSYDNADQLTSLTHVDGGSSSSTLAEYTYSYDEGNRLTGFTVYGYSAEDATYNYDDTDQLTGADRSGTTDDESYAYDENGNRIGGGYSTGDINQILSDGTYNYTYDDEGNRLTKTNISTGEVIEYSWDYRNRLTSIITKDSLSVVTHEVEYTYDAFNRRIVKSIDVDGAVSGTAVEEIYIYDGMREERGNAGDHMLLVFDEAGNLTNRFLYGPHVDQVLASEEVASTATAGDVLWVLTDNLGTVRDLAEYDAGTDATTIVNHFAYDAFGQVASETNSAVDFLFAFTGRERDEESSLQYSRARYYEAELGRWISADPLGFDAMDPNLYRYVGNSPSFAIDPSGLEIYLVDRPIGGWAPTHPLNPLDHTFIVVTDEKGNIIGTYSWGNGNDASNPSHWYQDQAYDVLAAILALQNGRAKIAGNDSMNPYVIEAFRLLSEAGSPSAHHHGGAILNCKTEAERLLKLAQEIMKAANSANPKKAIEELLYKYGLGDPPKIYLPEEPTWILK</sequence>
<dbReference type="SUPFAM" id="SSF69304">
    <property type="entry name" value="Tricorn protease N-terminal domain"/>
    <property type="match status" value="1"/>
</dbReference>
<keyword evidence="4" id="KW-0677">Repeat</keyword>
<evidence type="ECO:0000313" key="9">
    <source>
        <dbReference type="Proteomes" id="UP000004358"/>
    </source>
</evidence>
<dbReference type="Pfam" id="PF25023">
    <property type="entry name" value="TEN_YD-shell"/>
    <property type="match status" value="3"/>
</dbReference>
<dbReference type="Gene3D" id="2.60.40.2030">
    <property type="match status" value="7"/>
</dbReference>
<dbReference type="EMBL" id="AANZ01000014">
    <property type="protein sequence ID" value="EAQ79300.1"/>
    <property type="molecule type" value="Genomic_DNA"/>
</dbReference>
<comment type="subcellular location">
    <subcellularLocation>
        <location evidence="1">Secreted</location>
    </subcellularLocation>
</comment>
<dbReference type="eggNOG" id="COG3209">
    <property type="taxonomic scope" value="Bacteria"/>
</dbReference>
<dbReference type="Pfam" id="PF04151">
    <property type="entry name" value="PPC"/>
    <property type="match status" value="15"/>
</dbReference>
<dbReference type="InterPro" id="IPR007280">
    <property type="entry name" value="Peptidase_C_arc/bac"/>
</dbReference>
<gene>
    <name evidence="8" type="ORF">DSM3645_02453</name>
</gene>
<dbReference type="InterPro" id="IPR033764">
    <property type="entry name" value="Sdr_B"/>
</dbReference>
<feature type="domain" description="Calx-beta" evidence="7">
    <location>
        <begin position="1140"/>
        <end position="1235"/>
    </location>
</feature>
<dbReference type="eggNOG" id="COG3121">
    <property type="taxonomic scope" value="Bacteria"/>
</dbReference>
<dbReference type="Pfam" id="PF05593">
    <property type="entry name" value="RHS_repeat"/>
    <property type="match status" value="13"/>
</dbReference>
<dbReference type="SMART" id="SM00237">
    <property type="entry name" value="Calx_beta"/>
    <property type="match status" value="7"/>
</dbReference>
<dbReference type="SUPFAM" id="SSF141072">
    <property type="entry name" value="CalX-like"/>
    <property type="match status" value="7"/>
</dbReference>
<organism evidence="8 9">
    <name type="scientific">Blastopirellula marina DSM 3645</name>
    <dbReference type="NCBI Taxonomy" id="314230"/>
    <lineage>
        <taxon>Bacteria</taxon>
        <taxon>Pseudomonadati</taxon>
        <taxon>Planctomycetota</taxon>
        <taxon>Planctomycetia</taxon>
        <taxon>Pirellulales</taxon>
        <taxon>Pirellulaceae</taxon>
        <taxon>Blastopirellula</taxon>
    </lineage>
</organism>
<keyword evidence="5" id="KW-0106">Calcium</keyword>
<dbReference type="InterPro" id="IPR022385">
    <property type="entry name" value="Rhs_assc_core"/>
</dbReference>
<evidence type="ECO:0000256" key="3">
    <source>
        <dbReference type="ARBA" id="ARBA00022729"/>
    </source>
</evidence>
<dbReference type="OrthoDB" id="232855at2"/>
<dbReference type="STRING" id="314230.DSM3645_02453"/>
<dbReference type="Proteomes" id="UP000004358">
    <property type="component" value="Unassembled WGS sequence"/>
</dbReference>
<dbReference type="InterPro" id="IPR028974">
    <property type="entry name" value="TSP_type-3_rpt"/>
</dbReference>
<protein>
    <recommendedName>
        <fullName evidence="7">Calx-beta domain-containing protein</fullName>
    </recommendedName>
</protein>